<name>A0ABZ3J6H9_SPOA4</name>
<dbReference type="RefSeq" id="WP_093795353.1">
    <property type="nucleotide sequence ID" value="NZ_CP155571.1"/>
</dbReference>
<feature type="chain" id="PRO_5046292666" description="DUF4292 domain-containing protein" evidence="1">
    <location>
        <begin position="26"/>
        <end position="286"/>
    </location>
</feature>
<sequence>MLRMKYWAMMIPVLLITIWSSICGAAPAVPAEITDYKTFVTQAYEKLHAQDNYHMTINTTGSMSIQGNKMDIMVSGECDAQTKPMVIKNVMNISLANASQKNEQKVIQYIEESKDQLTVYTNADNHWIKQSMPYYNPIDEYANYSQAIIGVELIGETAGSQVFSVTMDGSYLRKNIEQAIVSSGMKNIKLPESLFNGLGNFTYTVTIDKKTATISKMDMDMSGFLAAVGENIANLQEIPSGQKAAIREMFNQARLNTTVTFSKFNQVDKIVIPPEVKRDSLPTKYI</sequence>
<keyword evidence="1" id="KW-0732">Signal</keyword>
<dbReference type="EMBL" id="CP155571">
    <property type="protein sequence ID" value="XFO73511.1"/>
    <property type="molecule type" value="Genomic_DNA"/>
</dbReference>
<accession>A0ABZ3J6H9</accession>
<dbReference type="InterPro" id="IPR046720">
    <property type="entry name" value="DUF6612"/>
</dbReference>
<evidence type="ECO:0000313" key="3">
    <source>
        <dbReference type="Proteomes" id="UP000216052"/>
    </source>
</evidence>
<reference evidence="2" key="1">
    <citation type="submission" date="2024-05" db="EMBL/GenBank/DDBJ databases">
        <title>Isolation and characterization of Sporomusa carbonis sp. nov., a carboxydotrophic hydrogenogen in the genus of Sporomusa isolated from a charcoal burning pile.</title>
        <authorList>
            <person name="Boeer T."/>
            <person name="Rosenbaum F."/>
            <person name="Eysell L."/>
            <person name="Mueller V."/>
            <person name="Daniel R."/>
            <person name="Poehlein A."/>
        </authorList>
    </citation>
    <scope>NUCLEOTIDE SEQUENCE [LARGE SCALE GENOMIC DNA]</scope>
    <source>
        <strain evidence="2">DSM 3132</strain>
    </source>
</reference>
<dbReference type="Proteomes" id="UP000216052">
    <property type="component" value="Chromosome"/>
</dbReference>
<feature type="signal peptide" evidence="1">
    <location>
        <begin position="1"/>
        <end position="25"/>
    </location>
</feature>
<protein>
    <recommendedName>
        <fullName evidence="4">DUF4292 domain-containing protein</fullName>
    </recommendedName>
</protein>
<dbReference type="Gene3D" id="2.50.20.20">
    <property type="match status" value="1"/>
</dbReference>
<keyword evidence="3" id="KW-1185">Reference proteome</keyword>
<dbReference type="Pfam" id="PF20316">
    <property type="entry name" value="DUF6612"/>
    <property type="match status" value="1"/>
</dbReference>
<evidence type="ECO:0000256" key="1">
    <source>
        <dbReference type="SAM" id="SignalP"/>
    </source>
</evidence>
<gene>
    <name evidence="2" type="ORF">SPACI_036180</name>
</gene>
<evidence type="ECO:0000313" key="2">
    <source>
        <dbReference type="EMBL" id="XFO73511.1"/>
    </source>
</evidence>
<evidence type="ECO:0008006" key="4">
    <source>
        <dbReference type="Google" id="ProtNLM"/>
    </source>
</evidence>
<organism evidence="2 3">
    <name type="scientific">Sporomusa acidovorans (strain ATCC 49682 / DSM 3132 / Mol)</name>
    <dbReference type="NCBI Taxonomy" id="1123286"/>
    <lineage>
        <taxon>Bacteria</taxon>
        <taxon>Bacillati</taxon>
        <taxon>Bacillota</taxon>
        <taxon>Negativicutes</taxon>
        <taxon>Selenomonadales</taxon>
        <taxon>Sporomusaceae</taxon>
        <taxon>Sporomusa</taxon>
    </lineage>
</organism>
<proteinExistence type="predicted"/>